<evidence type="ECO:0000313" key="3">
    <source>
        <dbReference type="Proteomes" id="UP001055439"/>
    </source>
</evidence>
<keyword evidence="3" id="KW-1185">Reference proteome</keyword>
<sequence>MRSTNVYGTERRAERYSGDGEASRWDPMASDICDPRSERAVSRCRVCPTARLCAVDPMTWNRSEVRAAAAKDRRRPGAAEEKSPTSFTYTGTEIWKERSWKTGAAWSAGGRLAASDRLRAAGRAEKESFAAGGSRRASPARKVSRPRVAALAAGGVGRETRAIKKRTGTRVLYIVRSEKKGSGICELGSKAEHDEGLGIKWKRFFGFRQIETCEYHDTDALGHDSDRTETNMRHSTVYKESEVDWERTRTYGTKNKYHDSDELRSLTRTGALHLINRLSILWSAAMGLLDSNRLRPPACGDADDYCSLCRCETPADLELRFSATEFSTFFRNAGWMAAHLV</sequence>
<protein>
    <submittedName>
        <fullName evidence="2">Histone deacetylase</fullName>
    </submittedName>
</protein>
<dbReference type="EMBL" id="CP097507">
    <property type="protein sequence ID" value="URE01588.1"/>
    <property type="molecule type" value="Genomic_DNA"/>
</dbReference>
<proteinExistence type="predicted"/>
<gene>
    <name evidence="2" type="ORF">MUK42_20474</name>
</gene>
<evidence type="ECO:0000256" key="1">
    <source>
        <dbReference type="SAM" id="MobiDB-lite"/>
    </source>
</evidence>
<accession>A0A9E7K331</accession>
<name>A0A9E7K331_9LILI</name>
<dbReference type="EMBL" id="CP097507">
    <property type="protein sequence ID" value="URE01586.1"/>
    <property type="molecule type" value="Genomic_DNA"/>
</dbReference>
<feature type="compositionally biased region" description="Basic and acidic residues" evidence="1">
    <location>
        <begin position="9"/>
        <end position="21"/>
    </location>
</feature>
<dbReference type="Proteomes" id="UP001055439">
    <property type="component" value="Chromosome 5"/>
</dbReference>
<organism evidence="2 3">
    <name type="scientific">Musa troglodytarum</name>
    <name type="common">fe'i banana</name>
    <dbReference type="NCBI Taxonomy" id="320322"/>
    <lineage>
        <taxon>Eukaryota</taxon>
        <taxon>Viridiplantae</taxon>
        <taxon>Streptophyta</taxon>
        <taxon>Embryophyta</taxon>
        <taxon>Tracheophyta</taxon>
        <taxon>Spermatophyta</taxon>
        <taxon>Magnoliopsida</taxon>
        <taxon>Liliopsida</taxon>
        <taxon>Zingiberales</taxon>
        <taxon>Musaceae</taxon>
        <taxon>Musa</taxon>
    </lineage>
</organism>
<feature type="region of interest" description="Disordered" evidence="1">
    <location>
        <begin position="1"/>
        <end position="21"/>
    </location>
</feature>
<reference evidence="2" key="1">
    <citation type="submission" date="2022-05" db="EMBL/GenBank/DDBJ databases">
        <title>The Musa troglodytarum L. genome provides insights into the mechanism of non-climacteric behaviour and enrichment of carotenoids.</title>
        <authorList>
            <person name="Wang J."/>
        </authorList>
    </citation>
    <scope>NUCLEOTIDE SEQUENCE</scope>
    <source>
        <tissue evidence="2">Leaf</tissue>
    </source>
</reference>
<evidence type="ECO:0000313" key="2">
    <source>
        <dbReference type="EMBL" id="URE01580.1"/>
    </source>
</evidence>
<dbReference type="AlphaFoldDB" id="A0A9E7K331"/>
<dbReference type="EMBL" id="CP097507">
    <property type="protein sequence ID" value="URE01582.1"/>
    <property type="molecule type" value="Genomic_DNA"/>
</dbReference>
<dbReference type="EMBL" id="CP097507">
    <property type="protein sequence ID" value="URE01580.1"/>
    <property type="molecule type" value="Genomic_DNA"/>
</dbReference>